<dbReference type="AlphaFoldDB" id="A0A0V1FH96"/>
<organism evidence="1 2">
    <name type="scientific">Trichinella pseudospiralis</name>
    <name type="common">Parasitic roundworm</name>
    <dbReference type="NCBI Taxonomy" id="6337"/>
    <lineage>
        <taxon>Eukaryota</taxon>
        <taxon>Metazoa</taxon>
        <taxon>Ecdysozoa</taxon>
        <taxon>Nematoda</taxon>
        <taxon>Enoplea</taxon>
        <taxon>Dorylaimia</taxon>
        <taxon>Trichinellida</taxon>
        <taxon>Trichinellidae</taxon>
        <taxon>Trichinella</taxon>
    </lineage>
</organism>
<dbReference type="EMBL" id="JYDT01000091">
    <property type="protein sequence ID" value="KRY85392.1"/>
    <property type="molecule type" value="Genomic_DNA"/>
</dbReference>
<reference evidence="1 2" key="1">
    <citation type="submission" date="2015-01" db="EMBL/GenBank/DDBJ databases">
        <title>Evolution of Trichinella species and genotypes.</title>
        <authorList>
            <person name="Korhonen P.K."/>
            <person name="Edoardo P."/>
            <person name="Giuseppe L.R."/>
            <person name="Gasser R.B."/>
        </authorList>
    </citation>
    <scope>NUCLEOTIDE SEQUENCE [LARGE SCALE GENOMIC DNA]</scope>
    <source>
        <strain evidence="1">ISS470</strain>
    </source>
</reference>
<proteinExistence type="predicted"/>
<keyword evidence="2" id="KW-1185">Reference proteome</keyword>
<name>A0A0V1FH96_TRIPS</name>
<accession>A0A0V1FH96</accession>
<gene>
    <name evidence="1" type="ORF">T4D_1171</name>
</gene>
<evidence type="ECO:0000313" key="1">
    <source>
        <dbReference type="EMBL" id="KRY85392.1"/>
    </source>
</evidence>
<sequence>MKPPPLHYFTFAQVFFCSSGDMQGKPTSVFQLFLFSRFSQTVPMVRMPFVTPAVACWSAGYV</sequence>
<dbReference type="Proteomes" id="UP000054995">
    <property type="component" value="Unassembled WGS sequence"/>
</dbReference>
<comment type="caution">
    <text evidence="1">The sequence shown here is derived from an EMBL/GenBank/DDBJ whole genome shotgun (WGS) entry which is preliminary data.</text>
</comment>
<evidence type="ECO:0000313" key="2">
    <source>
        <dbReference type="Proteomes" id="UP000054995"/>
    </source>
</evidence>
<protein>
    <submittedName>
        <fullName evidence="1">Uncharacterized protein</fullName>
    </submittedName>
</protein>